<evidence type="ECO:0000259" key="2">
    <source>
        <dbReference type="PROSITE" id="PS50834"/>
    </source>
</evidence>
<dbReference type="InterPro" id="IPR004021">
    <property type="entry name" value="HIN200/IF120x"/>
</dbReference>
<sequence length="215" mass="23671">MPSTPPTTLQTPQMAPETPSSSQQMPKMAPEPSNRLHTVMMLPAAASSSLQTGQRPPRPPSNLQPLWMPPTASSPLVVSKDTVQVSPDSTGISSTIQQSPDSTETSGNIQQSPDSTDASRNNNQQSLTHVEAKVEVCTHGTFQRIRLSERPQRSDGVESDRTIYAVREEEQKIIHATVATKDEFFRVKVFDVTFKDKFPQEISLPFQIILVEMGS</sequence>
<gene>
    <name evidence="3" type="ORF">H920_16701</name>
</gene>
<dbReference type="STRING" id="885580.ENSFDAP00000020167"/>
<keyword evidence="4" id="KW-1185">Reference proteome</keyword>
<dbReference type="SUPFAM" id="SSF159141">
    <property type="entry name" value="HIN-2000 domain-like"/>
    <property type="match status" value="1"/>
</dbReference>
<dbReference type="InterPro" id="IPR012340">
    <property type="entry name" value="NA-bd_OB-fold"/>
</dbReference>
<dbReference type="AlphaFoldDB" id="A0A091DGH9"/>
<dbReference type="Pfam" id="PF02760">
    <property type="entry name" value="HIN"/>
    <property type="match status" value="1"/>
</dbReference>
<dbReference type="Proteomes" id="UP000028990">
    <property type="component" value="Unassembled WGS sequence"/>
</dbReference>
<dbReference type="Gene3D" id="2.40.50.140">
    <property type="entry name" value="Nucleic acid-binding proteins"/>
    <property type="match status" value="1"/>
</dbReference>
<evidence type="ECO:0000256" key="1">
    <source>
        <dbReference type="SAM" id="MobiDB-lite"/>
    </source>
</evidence>
<name>A0A091DGH9_FUKDA</name>
<evidence type="ECO:0000313" key="4">
    <source>
        <dbReference type="Proteomes" id="UP000028990"/>
    </source>
</evidence>
<reference evidence="3 4" key="1">
    <citation type="submission" date="2013-11" db="EMBL/GenBank/DDBJ databases">
        <title>The Damaraland mole rat (Fukomys damarensis) genome and evolution of African mole rats.</title>
        <authorList>
            <person name="Gladyshev V.N."/>
            <person name="Fang X."/>
        </authorList>
    </citation>
    <scope>NUCLEOTIDE SEQUENCE [LARGE SCALE GENOMIC DNA]</scope>
    <source>
        <tissue evidence="3">Liver</tissue>
    </source>
</reference>
<dbReference type="eggNOG" id="ENOG502QTQS">
    <property type="taxonomic scope" value="Eukaryota"/>
</dbReference>
<feature type="domain" description="HIN-200" evidence="2">
    <location>
        <begin position="164"/>
        <end position="198"/>
    </location>
</feature>
<feature type="compositionally biased region" description="Polar residues" evidence="1">
    <location>
        <begin position="71"/>
        <end position="122"/>
    </location>
</feature>
<dbReference type="PROSITE" id="PS50834">
    <property type="entry name" value="HIN_200"/>
    <property type="match status" value="1"/>
</dbReference>
<organism evidence="3 4">
    <name type="scientific">Fukomys damarensis</name>
    <name type="common">Damaraland mole rat</name>
    <name type="synonym">Cryptomys damarensis</name>
    <dbReference type="NCBI Taxonomy" id="885580"/>
    <lineage>
        <taxon>Eukaryota</taxon>
        <taxon>Metazoa</taxon>
        <taxon>Chordata</taxon>
        <taxon>Craniata</taxon>
        <taxon>Vertebrata</taxon>
        <taxon>Euteleostomi</taxon>
        <taxon>Mammalia</taxon>
        <taxon>Eutheria</taxon>
        <taxon>Euarchontoglires</taxon>
        <taxon>Glires</taxon>
        <taxon>Rodentia</taxon>
        <taxon>Hystricomorpha</taxon>
        <taxon>Bathyergidae</taxon>
        <taxon>Fukomys</taxon>
    </lineage>
</organism>
<proteinExistence type="predicted"/>
<dbReference type="EMBL" id="KN124253">
    <property type="protein sequence ID" value="KFO21911.1"/>
    <property type="molecule type" value="Genomic_DNA"/>
</dbReference>
<feature type="region of interest" description="Disordered" evidence="1">
    <location>
        <begin position="1"/>
        <end position="122"/>
    </location>
</feature>
<accession>A0A091DGH9</accession>
<protein>
    <submittedName>
        <fullName evidence="3">Pyrin and HIN domain-containing protein 1</fullName>
    </submittedName>
</protein>
<evidence type="ECO:0000313" key="3">
    <source>
        <dbReference type="EMBL" id="KFO21911.1"/>
    </source>
</evidence>
<feature type="compositionally biased region" description="Low complexity" evidence="1">
    <location>
        <begin position="1"/>
        <end position="13"/>
    </location>
</feature>